<dbReference type="PANTHER" id="PTHR43371">
    <property type="entry name" value="VITAMIN B12-DEPENDENT RIBONUCLEOTIDE REDUCTASE"/>
    <property type="match status" value="1"/>
</dbReference>
<dbReference type="Pfam" id="PF02867">
    <property type="entry name" value="Ribonuc_red_lgC"/>
    <property type="match status" value="1"/>
</dbReference>
<organism evidence="9 10">
    <name type="scientific">Ureibacillus acetophenoni</name>
    <dbReference type="NCBI Taxonomy" id="614649"/>
    <lineage>
        <taxon>Bacteria</taxon>
        <taxon>Bacillati</taxon>
        <taxon>Bacillota</taxon>
        <taxon>Bacilli</taxon>
        <taxon>Bacillales</taxon>
        <taxon>Caryophanaceae</taxon>
        <taxon>Ureibacillus</taxon>
    </lineage>
</organism>
<reference evidence="10" key="1">
    <citation type="submission" date="2017-08" db="EMBL/GenBank/DDBJ databases">
        <authorList>
            <person name="Varghese N."/>
            <person name="Submissions S."/>
        </authorList>
    </citation>
    <scope>NUCLEOTIDE SEQUENCE [LARGE SCALE GENOMIC DNA]</scope>
    <source>
        <strain evidence="10">JC23</strain>
    </source>
</reference>
<comment type="function">
    <text evidence="6">Provides the precursors necessary for DNA synthesis. Catalyzes the biosynthesis of deoxyribonucleotides from the corresponding ribonucleotides.</text>
</comment>
<sequence>MVLVDAKEATILVEQLNKDIEKFPQVHPITPDMHITHKGVSRLVMIDRYSFKDTEKKTLKTGDFVVLTIKEDPKFPARGLGYIRSIDIETKKAEILIEEEYRHVLENPQEQETGVIVRSLDVIEKPLEVFYEQIAKRNATGLAAVEKTEEDRKKWFNMFYEQLVSLKFVPAGRVLYGAGSQTDVTFFNCYVMPFVPDSREGISDHRKQVMEIMSRGGGVGTNGSTLRPRNTLARGVNGKSSGSVSWLDDIAKLTHLVEQGGSRRGAQMIMLADWHPDIVEFIISKMQNPRILRYLIENTNDELISRQAQEKLKFQPFTAQEEAMYQGIVNYKNFPGLGGFSESIIKEAEQKLRDGGTYSVHNPEFLTGANISVTLTKEFMAAVENDEEYELRFPDVANYTPEEMAIYNEKWHEVGDVREWEQLGYRVRTYRTIRARELWNLINVCATYAAEPGIFFIDNANDMTNARAYGQKVVATNPCGGVRLTLKIAG</sequence>
<proteinExistence type="inferred from homology"/>
<dbReference type="GO" id="GO:0031419">
    <property type="term" value="F:cobalamin binding"/>
    <property type="evidence" value="ECO:0007669"/>
    <property type="project" value="UniProtKB-KW"/>
</dbReference>
<evidence type="ECO:0000313" key="10">
    <source>
        <dbReference type="Proteomes" id="UP000219252"/>
    </source>
</evidence>
<feature type="domain" description="Ribonucleotide reductase large subunit N-terminal" evidence="7">
    <location>
        <begin position="127"/>
        <end position="181"/>
    </location>
</feature>
<evidence type="ECO:0000259" key="8">
    <source>
        <dbReference type="Pfam" id="PF02867"/>
    </source>
</evidence>
<name>A0A285U433_9BACL</name>
<dbReference type="EC" id="1.17.4.1" evidence="6"/>
<keyword evidence="4 6" id="KW-0215">Deoxyribonucleotide synthesis</keyword>
<keyword evidence="10" id="KW-1185">Reference proteome</keyword>
<dbReference type="GO" id="GO:0004748">
    <property type="term" value="F:ribonucleoside-diphosphate reductase activity, thioredoxin disulfide as acceptor"/>
    <property type="evidence" value="ECO:0007669"/>
    <property type="project" value="UniProtKB-EC"/>
</dbReference>
<dbReference type="EMBL" id="OBQC01000002">
    <property type="protein sequence ID" value="SOC36188.1"/>
    <property type="molecule type" value="Genomic_DNA"/>
</dbReference>
<comment type="catalytic activity">
    <reaction evidence="6">
        <text>a 2'-deoxyribonucleoside 5'-diphosphate + [thioredoxin]-disulfide + H2O = a ribonucleoside 5'-diphosphate + [thioredoxin]-dithiol</text>
        <dbReference type="Rhea" id="RHEA:23252"/>
        <dbReference type="Rhea" id="RHEA-COMP:10698"/>
        <dbReference type="Rhea" id="RHEA-COMP:10700"/>
        <dbReference type="ChEBI" id="CHEBI:15377"/>
        <dbReference type="ChEBI" id="CHEBI:29950"/>
        <dbReference type="ChEBI" id="CHEBI:50058"/>
        <dbReference type="ChEBI" id="CHEBI:57930"/>
        <dbReference type="ChEBI" id="CHEBI:73316"/>
        <dbReference type="EC" id="1.17.4.1"/>
    </reaction>
</comment>
<evidence type="ECO:0000256" key="1">
    <source>
        <dbReference type="ARBA" id="ARBA00001922"/>
    </source>
</evidence>
<dbReference type="GO" id="GO:0009263">
    <property type="term" value="P:deoxyribonucleotide biosynthetic process"/>
    <property type="evidence" value="ECO:0007669"/>
    <property type="project" value="UniProtKB-KW"/>
</dbReference>
<comment type="similarity">
    <text evidence="6">Belongs to the ribonucleoside diphosphate reductase large chain family.</text>
</comment>
<evidence type="ECO:0000256" key="6">
    <source>
        <dbReference type="RuleBase" id="RU003410"/>
    </source>
</evidence>
<dbReference type="InterPro" id="IPR013509">
    <property type="entry name" value="RNR_lsu_N"/>
</dbReference>
<keyword evidence="2" id="KW-0846">Cobalamin</keyword>
<comment type="cofactor">
    <cofactor evidence="1">
        <name>adenosylcob(III)alamin</name>
        <dbReference type="ChEBI" id="CHEBI:18408"/>
    </cofactor>
</comment>
<dbReference type="Pfam" id="PF00317">
    <property type="entry name" value="Ribonuc_red_lgN"/>
    <property type="match status" value="1"/>
</dbReference>
<dbReference type="InterPro" id="IPR050862">
    <property type="entry name" value="RdRp_reductase_class-2"/>
</dbReference>
<dbReference type="AlphaFoldDB" id="A0A285U433"/>
<accession>A0A285U433</accession>
<evidence type="ECO:0000256" key="3">
    <source>
        <dbReference type="ARBA" id="ARBA00023002"/>
    </source>
</evidence>
<dbReference type="SUPFAM" id="SSF51998">
    <property type="entry name" value="PFL-like glycyl radical enzymes"/>
    <property type="match status" value="1"/>
</dbReference>
<evidence type="ECO:0000256" key="5">
    <source>
        <dbReference type="ARBA" id="ARBA00023285"/>
    </source>
</evidence>
<dbReference type="NCBIfam" id="NF005991">
    <property type="entry name" value="PRK08115.1"/>
    <property type="match status" value="1"/>
</dbReference>
<evidence type="ECO:0000313" key="9">
    <source>
        <dbReference type="EMBL" id="SOC36188.1"/>
    </source>
</evidence>
<dbReference type="PANTHER" id="PTHR43371:SF1">
    <property type="entry name" value="RIBONUCLEOSIDE-DIPHOSPHATE REDUCTASE"/>
    <property type="match status" value="1"/>
</dbReference>
<evidence type="ECO:0000256" key="2">
    <source>
        <dbReference type="ARBA" id="ARBA00022628"/>
    </source>
</evidence>
<dbReference type="Proteomes" id="UP000219252">
    <property type="component" value="Unassembled WGS sequence"/>
</dbReference>
<dbReference type="GO" id="GO:0005524">
    <property type="term" value="F:ATP binding"/>
    <property type="evidence" value="ECO:0007669"/>
    <property type="project" value="InterPro"/>
</dbReference>
<dbReference type="UniPathway" id="UPA00326"/>
<dbReference type="Gene3D" id="3.20.70.20">
    <property type="match status" value="1"/>
</dbReference>
<dbReference type="InterPro" id="IPR000788">
    <property type="entry name" value="RNR_lg_C"/>
</dbReference>
<keyword evidence="5" id="KW-0170">Cobalt</keyword>
<protein>
    <recommendedName>
        <fullName evidence="6">Ribonucleoside-diphosphate reductase</fullName>
        <ecNumber evidence="6">1.17.4.1</ecNumber>
    </recommendedName>
</protein>
<dbReference type="OrthoDB" id="9762933at2"/>
<evidence type="ECO:0000256" key="4">
    <source>
        <dbReference type="ARBA" id="ARBA00023116"/>
    </source>
</evidence>
<evidence type="ECO:0000259" key="7">
    <source>
        <dbReference type="Pfam" id="PF00317"/>
    </source>
</evidence>
<keyword evidence="3 6" id="KW-0560">Oxidoreductase</keyword>
<feature type="domain" description="Ribonucleotide reductase large subunit C-terminal" evidence="8">
    <location>
        <begin position="188"/>
        <end position="480"/>
    </location>
</feature>
<gene>
    <name evidence="9" type="ORF">SAMN05877842_102145</name>
</gene>